<keyword evidence="1" id="KW-0812">Transmembrane</keyword>
<accession>A0A1V3JQL5</accession>
<proteinExistence type="predicted"/>
<dbReference type="STRING" id="1907939.BKL49_04990"/>
<evidence type="ECO:0000313" key="3">
    <source>
        <dbReference type="Proteomes" id="UP000188602"/>
    </source>
</evidence>
<evidence type="ECO:0000313" key="2">
    <source>
        <dbReference type="EMBL" id="OOF58899.1"/>
    </source>
</evidence>
<name>A0A1V3JQL5_9PAST</name>
<keyword evidence="1" id="KW-1133">Transmembrane helix</keyword>
<reference evidence="2 3" key="1">
    <citation type="submission" date="2016-10" db="EMBL/GenBank/DDBJ databases">
        <title>Rodentibacter gen. nov. and new species.</title>
        <authorList>
            <person name="Christensen H."/>
        </authorList>
    </citation>
    <scope>NUCLEOTIDE SEQUENCE [LARGE SCALE GENOMIC DNA]</scope>
    <source>
        <strain evidence="2 3">Ac151</strain>
    </source>
</reference>
<protein>
    <submittedName>
        <fullName evidence="2">Uncharacterized protein</fullName>
    </submittedName>
</protein>
<dbReference type="AlphaFoldDB" id="A0A1V3JQL5"/>
<comment type="caution">
    <text evidence="2">The sequence shown here is derived from an EMBL/GenBank/DDBJ whole genome shotgun (WGS) entry which is preliminary data.</text>
</comment>
<keyword evidence="1" id="KW-0472">Membrane</keyword>
<evidence type="ECO:0000256" key="1">
    <source>
        <dbReference type="SAM" id="Phobius"/>
    </source>
</evidence>
<organism evidence="2 3">
    <name type="scientific">Rodentibacter myodis</name>
    <dbReference type="NCBI Taxonomy" id="1907939"/>
    <lineage>
        <taxon>Bacteria</taxon>
        <taxon>Pseudomonadati</taxon>
        <taxon>Pseudomonadota</taxon>
        <taxon>Gammaproteobacteria</taxon>
        <taxon>Pasteurellales</taxon>
        <taxon>Pasteurellaceae</taxon>
        <taxon>Rodentibacter</taxon>
    </lineage>
</organism>
<keyword evidence="3" id="KW-1185">Reference proteome</keyword>
<dbReference type="Proteomes" id="UP000188602">
    <property type="component" value="Unassembled WGS sequence"/>
</dbReference>
<dbReference type="EMBL" id="MLHQ01000011">
    <property type="protein sequence ID" value="OOF58899.1"/>
    <property type="molecule type" value="Genomic_DNA"/>
</dbReference>
<gene>
    <name evidence="2" type="ORF">BKL49_04990</name>
</gene>
<sequence>MLNTLKKFLNDESKSPVIDFLLWLIVYPFVIAFAVACVINIFQFSIFQGIKFTDWVMAGCTVGILIGTWKAASYAKKAAYQAQEQNKNAIISKIDDVQGELIREMDSIKPLLNSLKSMCNDAINHIARFKTYNDTMLWTFDNILNKDLDISIYRYKLFLINIIEFKDFNEVIKSIHFMKEFHIKINPLSRFSIKSIHLCELNKEIDIYLKLTEELSNKISEKYQELNGCS</sequence>
<feature type="transmembrane region" description="Helical" evidence="1">
    <location>
        <begin position="20"/>
        <end position="42"/>
    </location>
</feature>